<evidence type="ECO:0000256" key="6">
    <source>
        <dbReference type="ARBA" id="ARBA00023306"/>
    </source>
</evidence>
<accession>A0AAW1V796</accession>
<dbReference type="Proteomes" id="UP001431783">
    <property type="component" value="Unassembled WGS sequence"/>
</dbReference>
<keyword evidence="4" id="KW-0256">Endoplasmic reticulum</keyword>
<dbReference type="SUPFAM" id="SSF48403">
    <property type="entry name" value="Ankyrin repeat"/>
    <property type="match status" value="1"/>
</dbReference>
<protein>
    <recommendedName>
        <fullName evidence="8">ANKLE2 third alpha/beta domain-containing protein</fullName>
    </recommendedName>
</protein>
<name>A0AAW1V796_9CUCU</name>
<evidence type="ECO:0000259" key="8">
    <source>
        <dbReference type="Pfam" id="PF24567"/>
    </source>
</evidence>
<keyword evidence="10" id="KW-1185">Reference proteome</keyword>
<gene>
    <name evidence="9" type="ORF">WA026_015526</name>
</gene>
<dbReference type="Gene3D" id="1.25.40.20">
    <property type="entry name" value="Ankyrin repeat-containing domain"/>
    <property type="match status" value="1"/>
</dbReference>
<organism evidence="9 10">
    <name type="scientific">Henosepilachna vigintioctopunctata</name>
    <dbReference type="NCBI Taxonomy" id="420089"/>
    <lineage>
        <taxon>Eukaryota</taxon>
        <taxon>Metazoa</taxon>
        <taxon>Ecdysozoa</taxon>
        <taxon>Arthropoda</taxon>
        <taxon>Hexapoda</taxon>
        <taxon>Insecta</taxon>
        <taxon>Pterygota</taxon>
        <taxon>Neoptera</taxon>
        <taxon>Endopterygota</taxon>
        <taxon>Coleoptera</taxon>
        <taxon>Polyphaga</taxon>
        <taxon>Cucujiformia</taxon>
        <taxon>Coccinelloidea</taxon>
        <taxon>Coccinellidae</taxon>
        <taxon>Epilachninae</taxon>
        <taxon>Epilachnini</taxon>
        <taxon>Henosepilachna</taxon>
    </lineage>
</organism>
<dbReference type="InterPro" id="IPR036770">
    <property type="entry name" value="Ankyrin_rpt-contain_sf"/>
</dbReference>
<keyword evidence="6" id="KW-0131">Cell cycle</keyword>
<sequence>MKDKNMESINKIEDEFSQSQSASAENSIYYGVYIPNDFQTTNSNTNVYKDKNSVLQLLKQHKRARFKAFNLFHEAVEFALNGSENCNISANNYFPIQKSVVDSPVLLGEKPSPFKGPKPQDLIILRKAIEKGDYDLVDQIIWKNPRYLISNGDTPSILQEGSRYNALHIAAKAKNSQMAELILNTISNVEFVKLLYGDDSYENSQDRTNVFLDLYLNTPDKGLNETPLHFSVKFGAIEVVELLVSYPQCDKTVKNKYGQTPSMIVCDRCEKPNKKLCERIMQLLDETYYVPVLRAEDNSVPPQIGEPFSPVCPPVFNTHPSSPRLEIQAYAGPMNKEGAEHFRKVWKTPPRSLNITTPTKKLNESLDSVASLKYKDHLKGLEIVGKTLATQYDVSWKEYWPFLDSFVDIASEEGLNLLENHFRQRLLDVSKSITSTSLSSSMGEKANASFSSISDLCHAFETFNINSNNNSFDNSLQDELDSKISRNFSPFLCLEKACQVFASRFTKNILNTTNENLMNILDAEIKQLEIVILSYMDDNRFNNINFDCVHCRLSYLIAQKLYFKFSEELEKKEMYDRIESLIVSCTKSFDCFSSDDEGVNTKDVPIKKGTSIKKQLLCLVHCILNHFNQNLEPHCDNVNEKDCVRIWGELIPCACVLYARKSRRSSNLQRSNSRKLNSMYSNNPVRRLFGDTEVINHADEEYILSESYFTPTSTPDMSEDEDEEFEDAKTNNDYDVFIEGKFPSKTDSAVFNALKYSNYYVDKNVYPNTYLWRHNIAQFTENERKSWKNQMECLSNSPPYNTSTPQKSNSPQTSSLSKSWSRITGFNSPRNTKRSLVLSNIINKI</sequence>
<dbReference type="AlphaFoldDB" id="A0AAW1V796"/>
<evidence type="ECO:0000256" key="1">
    <source>
        <dbReference type="ARBA" id="ARBA00004240"/>
    </source>
</evidence>
<feature type="domain" description="ANKLE2 third alpha/beta" evidence="8">
    <location>
        <begin position="288"/>
        <end position="399"/>
    </location>
</feature>
<dbReference type="PANTHER" id="PTHR12349:SF4">
    <property type="entry name" value="ANKYRIN REPEAT AND LEM DOMAIN-CONTAINING PROTEIN 2"/>
    <property type="match status" value="1"/>
</dbReference>
<evidence type="ECO:0000256" key="7">
    <source>
        <dbReference type="SAM" id="MobiDB-lite"/>
    </source>
</evidence>
<dbReference type="GO" id="GO:0007399">
    <property type="term" value="P:nervous system development"/>
    <property type="evidence" value="ECO:0007669"/>
    <property type="project" value="UniProtKB-ARBA"/>
</dbReference>
<keyword evidence="5" id="KW-0040">ANK repeat</keyword>
<dbReference type="EMBL" id="JARQZJ010000129">
    <property type="protein sequence ID" value="KAK9891566.1"/>
    <property type="molecule type" value="Genomic_DNA"/>
</dbReference>
<dbReference type="Pfam" id="PF24567">
    <property type="entry name" value="ANKLE2_3rd"/>
    <property type="match status" value="1"/>
</dbReference>
<dbReference type="GO" id="GO:0031468">
    <property type="term" value="P:nuclear membrane reassembly"/>
    <property type="evidence" value="ECO:0007669"/>
    <property type="project" value="UniProtKB-ARBA"/>
</dbReference>
<feature type="region of interest" description="Disordered" evidence="7">
    <location>
        <begin position="792"/>
        <end position="826"/>
    </location>
</feature>
<comment type="subcellular location">
    <subcellularLocation>
        <location evidence="1">Endoplasmic reticulum</location>
    </subcellularLocation>
</comment>
<reference evidence="9 10" key="1">
    <citation type="submission" date="2023-03" db="EMBL/GenBank/DDBJ databases">
        <title>Genome insight into feeding habits of ladybird beetles.</title>
        <authorList>
            <person name="Li H.-S."/>
            <person name="Huang Y.-H."/>
            <person name="Pang H."/>
        </authorList>
    </citation>
    <scope>NUCLEOTIDE SEQUENCE [LARGE SCALE GENOMIC DNA]</scope>
    <source>
        <strain evidence="9">SYSU_2023b</strain>
        <tissue evidence="9">Whole body</tissue>
    </source>
</reference>
<dbReference type="GO" id="GO:0051721">
    <property type="term" value="F:protein phosphatase 2A binding"/>
    <property type="evidence" value="ECO:0007669"/>
    <property type="project" value="TreeGrafter"/>
</dbReference>
<comment type="caution">
    <text evidence="9">The sequence shown here is derived from an EMBL/GenBank/DDBJ whole genome shotgun (WGS) entry which is preliminary data.</text>
</comment>
<keyword evidence="3" id="KW-0132">Cell division</keyword>
<evidence type="ECO:0000313" key="10">
    <source>
        <dbReference type="Proteomes" id="UP001431783"/>
    </source>
</evidence>
<evidence type="ECO:0000256" key="3">
    <source>
        <dbReference type="ARBA" id="ARBA00022618"/>
    </source>
</evidence>
<evidence type="ECO:0000256" key="2">
    <source>
        <dbReference type="ARBA" id="ARBA00007597"/>
    </source>
</evidence>
<dbReference type="Pfam" id="PF00023">
    <property type="entry name" value="Ank"/>
    <property type="match status" value="1"/>
</dbReference>
<dbReference type="GO" id="GO:0005783">
    <property type="term" value="C:endoplasmic reticulum"/>
    <property type="evidence" value="ECO:0007669"/>
    <property type="project" value="UniProtKB-SubCell"/>
</dbReference>
<evidence type="ECO:0000256" key="4">
    <source>
        <dbReference type="ARBA" id="ARBA00022824"/>
    </source>
</evidence>
<dbReference type="InterPro" id="IPR056237">
    <property type="entry name" value="ANKLE2_3rd"/>
</dbReference>
<dbReference type="GO" id="GO:0051301">
    <property type="term" value="P:cell division"/>
    <property type="evidence" value="ECO:0007669"/>
    <property type="project" value="UniProtKB-KW"/>
</dbReference>
<evidence type="ECO:0000313" key="9">
    <source>
        <dbReference type="EMBL" id="KAK9891566.1"/>
    </source>
</evidence>
<dbReference type="InterPro" id="IPR002110">
    <property type="entry name" value="Ankyrin_rpt"/>
</dbReference>
<proteinExistence type="inferred from homology"/>
<dbReference type="FunFam" id="1.25.40.20:FF:000072">
    <property type="entry name" value="Ankyrin repeat and LEM domain containing 2"/>
    <property type="match status" value="1"/>
</dbReference>
<dbReference type="PANTHER" id="PTHR12349">
    <property type="entry name" value="ANKYRIN REPEAT AND LEM DOMAIN-CONTAINING PROTEIN 2"/>
    <property type="match status" value="1"/>
</dbReference>
<evidence type="ECO:0000256" key="5">
    <source>
        <dbReference type="ARBA" id="ARBA00023043"/>
    </source>
</evidence>
<dbReference type="SMART" id="SM00248">
    <property type="entry name" value="ANK"/>
    <property type="match status" value="2"/>
</dbReference>
<comment type="similarity">
    <text evidence="2">Belongs to the ANKLE2 family.</text>
</comment>